<evidence type="ECO:0000256" key="6">
    <source>
        <dbReference type="ARBA" id="ARBA00031637"/>
    </source>
</evidence>
<dbReference type="SUPFAM" id="SSF48208">
    <property type="entry name" value="Six-hairpin glycosidases"/>
    <property type="match status" value="1"/>
</dbReference>
<dbReference type="GO" id="GO:0004555">
    <property type="term" value="F:alpha,alpha-trehalase activity"/>
    <property type="evidence" value="ECO:0007669"/>
    <property type="project" value="UniProtKB-EC"/>
</dbReference>
<dbReference type="Gene3D" id="1.50.10.10">
    <property type="match status" value="1"/>
</dbReference>
<dbReference type="Pfam" id="PF01204">
    <property type="entry name" value="Trehalase"/>
    <property type="match status" value="1"/>
</dbReference>
<evidence type="ECO:0000256" key="2">
    <source>
        <dbReference type="ARBA" id="ARBA00005615"/>
    </source>
</evidence>
<dbReference type="PANTHER" id="PTHR23403:SF1">
    <property type="entry name" value="TREHALASE"/>
    <property type="match status" value="1"/>
</dbReference>
<dbReference type="Proteomes" id="UP000410492">
    <property type="component" value="Unassembled WGS sequence"/>
</dbReference>
<dbReference type="EC" id="3.2.1.28" evidence="3"/>
<dbReference type="InterPro" id="IPR001661">
    <property type="entry name" value="Glyco_hydro_37"/>
</dbReference>
<name>A0A653C7N7_CALMS</name>
<evidence type="ECO:0000256" key="3">
    <source>
        <dbReference type="ARBA" id="ARBA00012757"/>
    </source>
</evidence>
<dbReference type="InterPro" id="IPR012341">
    <property type="entry name" value="6hp_glycosidase-like_sf"/>
</dbReference>
<protein>
    <recommendedName>
        <fullName evidence="4">Trehalase</fullName>
        <ecNumber evidence="3">3.2.1.28</ecNumber>
    </recommendedName>
    <alternativeName>
        <fullName evidence="5">Alpha,alpha-trehalase</fullName>
    </alternativeName>
    <alternativeName>
        <fullName evidence="6">Alpha,alpha-trehalose glucohydrolase</fullName>
    </alternativeName>
</protein>
<dbReference type="EMBL" id="CAACVG010007075">
    <property type="protein sequence ID" value="VEN43494.1"/>
    <property type="molecule type" value="Genomic_DNA"/>
</dbReference>
<dbReference type="GO" id="GO:0005993">
    <property type="term" value="P:trehalose catabolic process"/>
    <property type="evidence" value="ECO:0007669"/>
    <property type="project" value="TreeGrafter"/>
</dbReference>
<gene>
    <name evidence="8" type="ORF">CALMAC_LOCUS6625</name>
</gene>
<feature type="signal peptide" evidence="7">
    <location>
        <begin position="1"/>
        <end position="19"/>
    </location>
</feature>
<evidence type="ECO:0000256" key="4">
    <source>
        <dbReference type="ARBA" id="ARBA00019905"/>
    </source>
</evidence>
<dbReference type="OrthoDB" id="3542292at2759"/>
<proteinExistence type="inferred from homology"/>
<organism evidence="8 9">
    <name type="scientific">Callosobruchus maculatus</name>
    <name type="common">Southern cowpea weevil</name>
    <name type="synonym">Pulse bruchid</name>
    <dbReference type="NCBI Taxonomy" id="64391"/>
    <lineage>
        <taxon>Eukaryota</taxon>
        <taxon>Metazoa</taxon>
        <taxon>Ecdysozoa</taxon>
        <taxon>Arthropoda</taxon>
        <taxon>Hexapoda</taxon>
        <taxon>Insecta</taxon>
        <taxon>Pterygota</taxon>
        <taxon>Neoptera</taxon>
        <taxon>Endopterygota</taxon>
        <taxon>Coleoptera</taxon>
        <taxon>Polyphaga</taxon>
        <taxon>Cucujiformia</taxon>
        <taxon>Chrysomeloidea</taxon>
        <taxon>Chrysomelidae</taxon>
        <taxon>Bruchinae</taxon>
        <taxon>Bruchini</taxon>
        <taxon>Callosobruchus</taxon>
    </lineage>
</organism>
<accession>A0A653C7N7</accession>
<comment type="catalytic activity">
    <reaction evidence="1">
        <text>alpha,alpha-trehalose + H2O = alpha-D-glucose + beta-D-glucose</text>
        <dbReference type="Rhea" id="RHEA:32675"/>
        <dbReference type="ChEBI" id="CHEBI:15377"/>
        <dbReference type="ChEBI" id="CHEBI:15903"/>
        <dbReference type="ChEBI" id="CHEBI:16551"/>
        <dbReference type="ChEBI" id="CHEBI:17925"/>
        <dbReference type="EC" id="3.2.1.28"/>
    </reaction>
</comment>
<evidence type="ECO:0000256" key="1">
    <source>
        <dbReference type="ARBA" id="ARBA00001576"/>
    </source>
</evidence>
<keyword evidence="7" id="KW-0732">Signal</keyword>
<dbReference type="InterPro" id="IPR008928">
    <property type="entry name" value="6-hairpin_glycosidase_sf"/>
</dbReference>
<reference evidence="8 9" key="1">
    <citation type="submission" date="2019-01" db="EMBL/GenBank/DDBJ databases">
        <authorList>
            <person name="Sayadi A."/>
        </authorList>
    </citation>
    <scope>NUCLEOTIDE SEQUENCE [LARGE SCALE GENOMIC DNA]</scope>
</reference>
<evidence type="ECO:0000256" key="7">
    <source>
        <dbReference type="SAM" id="SignalP"/>
    </source>
</evidence>
<sequence length="125" mass="14303">MRLILRILKLLVLLHLCACQNKQSCHSPIYCQGNLLHVVQTAGLYNDSKTFVDMALRNSVNDTLKNFENMMLEHVDEPPTTKDIEKFVGENFVSIGELEEAALKDFKDEPKIIKEIEDPVVRKFA</sequence>
<dbReference type="AlphaFoldDB" id="A0A653C7N7"/>
<comment type="similarity">
    <text evidence="2">Belongs to the glycosyl hydrolase 37 family.</text>
</comment>
<feature type="chain" id="PRO_5024890329" description="Trehalase" evidence="7">
    <location>
        <begin position="20"/>
        <end position="125"/>
    </location>
</feature>
<evidence type="ECO:0000313" key="8">
    <source>
        <dbReference type="EMBL" id="VEN43494.1"/>
    </source>
</evidence>
<evidence type="ECO:0000313" key="9">
    <source>
        <dbReference type="Proteomes" id="UP000410492"/>
    </source>
</evidence>
<dbReference type="PANTHER" id="PTHR23403">
    <property type="entry name" value="TREHALASE"/>
    <property type="match status" value="1"/>
</dbReference>
<keyword evidence="9" id="KW-1185">Reference proteome</keyword>
<evidence type="ECO:0000256" key="5">
    <source>
        <dbReference type="ARBA" id="ARBA00030473"/>
    </source>
</evidence>